<accession>A0ABY6E755</accession>
<dbReference type="RefSeq" id="WP_263232551.1">
    <property type="nucleotide sequence ID" value="NZ_CP106793.1"/>
</dbReference>
<keyword evidence="3" id="KW-1185">Reference proteome</keyword>
<evidence type="ECO:0000313" key="3">
    <source>
        <dbReference type="Proteomes" id="UP001061298"/>
    </source>
</evidence>
<dbReference type="EMBL" id="CP106793">
    <property type="protein sequence ID" value="UXY22477.1"/>
    <property type="molecule type" value="Genomic_DNA"/>
</dbReference>
<name>A0ABY6E755_9ACTN</name>
<protein>
    <submittedName>
        <fullName evidence="2">Uncharacterized protein</fullName>
    </submittedName>
</protein>
<proteinExistence type="predicted"/>
<organism evidence="2 3">
    <name type="scientific">Streptomyces cynarae</name>
    <dbReference type="NCBI Taxonomy" id="2981134"/>
    <lineage>
        <taxon>Bacteria</taxon>
        <taxon>Bacillati</taxon>
        <taxon>Actinomycetota</taxon>
        <taxon>Actinomycetes</taxon>
        <taxon>Kitasatosporales</taxon>
        <taxon>Streptomycetaceae</taxon>
        <taxon>Streptomyces</taxon>
    </lineage>
</organism>
<reference evidence="2" key="1">
    <citation type="submission" date="2022-10" db="EMBL/GenBank/DDBJ databases">
        <authorList>
            <person name="Mo P."/>
        </authorList>
    </citation>
    <scope>NUCLEOTIDE SEQUENCE</scope>
    <source>
        <strain evidence="2">HUAS 13-4</strain>
    </source>
</reference>
<dbReference type="Proteomes" id="UP001061298">
    <property type="component" value="Chromosome"/>
</dbReference>
<evidence type="ECO:0000313" key="2">
    <source>
        <dbReference type="EMBL" id="UXY22477.1"/>
    </source>
</evidence>
<evidence type="ECO:0000256" key="1">
    <source>
        <dbReference type="SAM" id="MobiDB-lite"/>
    </source>
</evidence>
<sequence length="60" mass="6217">MSQHMSQEAASPGGVPHEAASGQPEGLLERMERLMAALTADLTELGAELRGPKTGDGDRG</sequence>
<gene>
    <name evidence="2" type="ORF">N8I84_30095</name>
</gene>
<feature type="region of interest" description="Disordered" evidence="1">
    <location>
        <begin position="1"/>
        <end position="30"/>
    </location>
</feature>